<dbReference type="PANTHER" id="PTHR31423">
    <property type="entry name" value="YBAK DOMAIN-CONTAINING PROTEIN"/>
    <property type="match status" value="1"/>
</dbReference>
<dbReference type="PANTHER" id="PTHR31423:SF3">
    <property type="entry name" value="PROLYL-TRNA SYNTHETASE ASSOCIATED DOMAIN-CONTAINING PROTEIN 1-RELATED"/>
    <property type="match status" value="1"/>
</dbReference>
<proteinExistence type="inferred from homology"/>
<evidence type="ECO:0000256" key="1">
    <source>
        <dbReference type="ARBA" id="ARBA00010201"/>
    </source>
</evidence>
<dbReference type="Pfam" id="PF04073">
    <property type="entry name" value="tRNA_edit"/>
    <property type="match status" value="1"/>
</dbReference>
<name>A0A6P5G068_ANACO</name>
<dbReference type="OrthoDB" id="1350766at2759"/>
<dbReference type="SUPFAM" id="SSF55826">
    <property type="entry name" value="YbaK/ProRS associated domain"/>
    <property type="match status" value="1"/>
</dbReference>
<keyword evidence="3" id="KW-1185">Reference proteome</keyword>
<reference evidence="3" key="1">
    <citation type="journal article" date="2015" name="Nat. Genet.">
        <title>The pineapple genome and the evolution of CAM photosynthesis.</title>
        <authorList>
            <person name="Ming R."/>
            <person name="VanBuren R."/>
            <person name="Wai C.M."/>
            <person name="Tang H."/>
            <person name="Schatz M.C."/>
            <person name="Bowers J.E."/>
            <person name="Lyons E."/>
            <person name="Wang M.L."/>
            <person name="Chen J."/>
            <person name="Biggers E."/>
            <person name="Zhang J."/>
            <person name="Huang L."/>
            <person name="Zhang L."/>
            <person name="Miao W."/>
            <person name="Zhang J."/>
            <person name="Ye Z."/>
            <person name="Miao C."/>
            <person name="Lin Z."/>
            <person name="Wang H."/>
            <person name="Zhou H."/>
            <person name="Yim W.C."/>
            <person name="Priest H.D."/>
            <person name="Zheng C."/>
            <person name="Woodhouse M."/>
            <person name="Edger P.P."/>
            <person name="Guyot R."/>
            <person name="Guo H.B."/>
            <person name="Guo H."/>
            <person name="Zheng G."/>
            <person name="Singh R."/>
            <person name="Sharma A."/>
            <person name="Min X."/>
            <person name="Zheng Y."/>
            <person name="Lee H."/>
            <person name="Gurtowski J."/>
            <person name="Sedlazeck F.J."/>
            <person name="Harkess A."/>
            <person name="McKain M.R."/>
            <person name="Liao Z."/>
            <person name="Fang J."/>
            <person name="Liu J."/>
            <person name="Zhang X."/>
            <person name="Zhang Q."/>
            <person name="Hu W."/>
            <person name="Qin Y."/>
            <person name="Wang K."/>
            <person name="Chen L.Y."/>
            <person name="Shirley N."/>
            <person name="Lin Y.R."/>
            <person name="Liu L.Y."/>
            <person name="Hernandez A.G."/>
            <person name="Wright C.L."/>
            <person name="Bulone V."/>
            <person name="Tuskan G.A."/>
            <person name="Heath K."/>
            <person name="Zee F."/>
            <person name="Moore P.H."/>
            <person name="Sunkar R."/>
            <person name="Leebens-Mack J.H."/>
            <person name="Mockler T."/>
            <person name="Bennetzen J.L."/>
            <person name="Freeling M."/>
            <person name="Sankoff D."/>
            <person name="Paterson A.H."/>
            <person name="Zhu X."/>
            <person name="Yang X."/>
            <person name="Smith J.A."/>
            <person name="Cushman J.C."/>
            <person name="Paull R.E."/>
            <person name="Yu Q."/>
        </authorList>
    </citation>
    <scope>NUCLEOTIDE SEQUENCE [LARGE SCALE GENOMIC DNA]</scope>
    <source>
        <strain evidence="3">cv. F153</strain>
    </source>
</reference>
<organism evidence="3 4">
    <name type="scientific">Ananas comosus</name>
    <name type="common">Pineapple</name>
    <name type="synonym">Ananas ananas</name>
    <dbReference type="NCBI Taxonomy" id="4615"/>
    <lineage>
        <taxon>Eukaryota</taxon>
        <taxon>Viridiplantae</taxon>
        <taxon>Streptophyta</taxon>
        <taxon>Embryophyta</taxon>
        <taxon>Tracheophyta</taxon>
        <taxon>Spermatophyta</taxon>
        <taxon>Magnoliopsida</taxon>
        <taxon>Liliopsida</taxon>
        <taxon>Poales</taxon>
        <taxon>Bromeliaceae</taxon>
        <taxon>Bromelioideae</taxon>
        <taxon>Ananas</taxon>
    </lineage>
</organism>
<reference evidence="4" key="2">
    <citation type="submission" date="2025-08" db="UniProtKB">
        <authorList>
            <consortium name="RefSeq"/>
        </authorList>
    </citation>
    <scope>IDENTIFICATION</scope>
    <source>
        <tissue evidence="4">Leaf</tissue>
    </source>
</reference>
<dbReference type="GO" id="GO:0002161">
    <property type="term" value="F:aminoacyl-tRNA deacylase activity"/>
    <property type="evidence" value="ECO:0007669"/>
    <property type="project" value="InterPro"/>
</dbReference>
<dbReference type="AlphaFoldDB" id="A0A6P5G068"/>
<dbReference type="RefSeq" id="XP_020098635.1">
    <property type="nucleotide sequence ID" value="XM_020243046.1"/>
</dbReference>
<dbReference type="InterPro" id="IPR040285">
    <property type="entry name" value="ProX/PRXD1"/>
</dbReference>
<evidence type="ECO:0000259" key="2">
    <source>
        <dbReference type="Pfam" id="PF04073"/>
    </source>
</evidence>
<sequence length="198" mass="22406">MATNNAKASNAKKKEVKKETKLGLTYKKDENFGEWYSEVVVSSEMIEYYDISGCYILRPWTMPIWETLQTKSRRHVLQAPNESKKKNIKFTCYDHPAVLTVEAQANYVGHFGGALSKNLLLKDKKNRFYIVSALAGTKVDLKILSQRLGLGCEWLQAPEEALQEVLQGWTYGLDGVLLKATRISGIKLFNKNISKKGV</sequence>
<dbReference type="InterPro" id="IPR045864">
    <property type="entry name" value="aa-tRNA-synth_II/BPL/LPL"/>
</dbReference>
<dbReference type="GeneID" id="109717322"/>
<accession>A0A6P5G068</accession>
<dbReference type="Gene3D" id="3.30.930.10">
    <property type="entry name" value="Bira Bifunctional Protein, Domain 2"/>
    <property type="match status" value="1"/>
</dbReference>
<dbReference type="InterPro" id="IPR036754">
    <property type="entry name" value="YbaK/aa-tRNA-synt-asso_dom_sf"/>
</dbReference>
<dbReference type="InterPro" id="IPR007214">
    <property type="entry name" value="YbaK/aa-tRNA-synth-assoc-dom"/>
</dbReference>
<protein>
    <submittedName>
        <fullName evidence="4">Uncharacterized protein LOC109717322 isoform X1</fullName>
    </submittedName>
</protein>
<dbReference type="Gene3D" id="3.90.960.10">
    <property type="entry name" value="YbaK/aminoacyl-tRNA synthetase-associated domain"/>
    <property type="match status" value="1"/>
</dbReference>
<dbReference type="SUPFAM" id="SSF55681">
    <property type="entry name" value="Class II aaRS and biotin synthetases"/>
    <property type="match status" value="1"/>
</dbReference>
<dbReference type="Proteomes" id="UP000515123">
    <property type="component" value="Linkage group 11"/>
</dbReference>
<comment type="similarity">
    <text evidence="1">Belongs to the PRORSD1 family.</text>
</comment>
<evidence type="ECO:0000313" key="4">
    <source>
        <dbReference type="RefSeq" id="XP_020098635.1"/>
    </source>
</evidence>
<gene>
    <name evidence="4" type="primary">LOC109717322</name>
</gene>
<feature type="domain" description="YbaK/aminoacyl-tRNA synthetase-associated" evidence="2">
    <location>
        <begin position="95"/>
        <end position="172"/>
    </location>
</feature>
<evidence type="ECO:0000313" key="3">
    <source>
        <dbReference type="Proteomes" id="UP000515123"/>
    </source>
</evidence>